<dbReference type="PANTHER" id="PTHR11439">
    <property type="entry name" value="GAG-POL-RELATED RETROTRANSPOSON"/>
    <property type="match status" value="1"/>
</dbReference>
<organism evidence="1 2">
    <name type="scientific">Prunus avium</name>
    <name type="common">Cherry</name>
    <name type="synonym">Cerasus avium</name>
    <dbReference type="NCBI Taxonomy" id="42229"/>
    <lineage>
        <taxon>Eukaryota</taxon>
        <taxon>Viridiplantae</taxon>
        <taxon>Streptophyta</taxon>
        <taxon>Embryophyta</taxon>
        <taxon>Tracheophyta</taxon>
        <taxon>Spermatophyta</taxon>
        <taxon>Magnoliopsida</taxon>
        <taxon>eudicotyledons</taxon>
        <taxon>Gunneridae</taxon>
        <taxon>Pentapetalae</taxon>
        <taxon>rosids</taxon>
        <taxon>fabids</taxon>
        <taxon>Rosales</taxon>
        <taxon>Rosaceae</taxon>
        <taxon>Amygdaloideae</taxon>
        <taxon>Amygdaleae</taxon>
        <taxon>Prunus</taxon>
    </lineage>
</organism>
<evidence type="ECO:0000313" key="1">
    <source>
        <dbReference type="Proteomes" id="UP000515124"/>
    </source>
</evidence>
<dbReference type="PANTHER" id="PTHR11439:SF455">
    <property type="entry name" value="RLK (RECEPTOR-LIKE PROTEIN KINASE) 8, PUTATIVE-RELATED"/>
    <property type="match status" value="1"/>
</dbReference>
<dbReference type="RefSeq" id="XP_021809165.1">
    <property type="nucleotide sequence ID" value="XM_021953473.1"/>
</dbReference>
<sequence>MLKMMMRNIAASSSSSYCSSRRWRVQHVSQFVGSPTDVHYEAVKRILRYLKGTLGHGLPIRHSTDSSFLVAFSDADWAGCPNTRRSTNGYCVFLGSNLIS</sequence>
<accession>A0A6P5RWF2</accession>
<keyword evidence="1" id="KW-1185">Reference proteome</keyword>
<gene>
    <name evidence="2" type="primary">LOC110752753</name>
</gene>
<evidence type="ECO:0000313" key="2">
    <source>
        <dbReference type="RefSeq" id="XP_021809165.1"/>
    </source>
</evidence>
<name>A0A6P5RWF2_PRUAV</name>
<proteinExistence type="predicted"/>
<reference evidence="2" key="1">
    <citation type="submission" date="2025-08" db="UniProtKB">
        <authorList>
            <consortium name="RefSeq"/>
        </authorList>
    </citation>
    <scope>IDENTIFICATION</scope>
</reference>
<dbReference type="GeneID" id="110752753"/>
<dbReference type="KEGG" id="pavi:110752753"/>
<dbReference type="AlphaFoldDB" id="A0A6P5RWF2"/>
<dbReference type="Proteomes" id="UP000515124">
    <property type="component" value="Unplaced"/>
</dbReference>
<protein>
    <submittedName>
        <fullName evidence="2">Uncharacterized protein LOC110752753 isoform X1</fullName>
    </submittedName>
</protein>